<evidence type="ECO:0000313" key="2">
    <source>
        <dbReference type="Proteomes" id="UP001211907"/>
    </source>
</evidence>
<organism evidence="1 2">
    <name type="scientific">Physocladia obscura</name>
    <dbReference type="NCBI Taxonomy" id="109957"/>
    <lineage>
        <taxon>Eukaryota</taxon>
        <taxon>Fungi</taxon>
        <taxon>Fungi incertae sedis</taxon>
        <taxon>Chytridiomycota</taxon>
        <taxon>Chytridiomycota incertae sedis</taxon>
        <taxon>Chytridiomycetes</taxon>
        <taxon>Chytridiales</taxon>
        <taxon>Chytriomycetaceae</taxon>
        <taxon>Physocladia</taxon>
    </lineage>
</organism>
<reference evidence="1" key="1">
    <citation type="submission" date="2020-05" db="EMBL/GenBank/DDBJ databases">
        <title>Phylogenomic resolution of chytrid fungi.</title>
        <authorList>
            <person name="Stajich J.E."/>
            <person name="Amses K."/>
            <person name="Simmons R."/>
            <person name="Seto K."/>
            <person name="Myers J."/>
            <person name="Bonds A."/>
            <person name="Quandt C.A."/>
            <person name="Barry K."/>
            <person name="Liu P."/>
            <person name="Grigoriev I."/>
            <person name="Longcore J.E."/>
            <person name="James T.Y."/>
        </authorList>
    </citation>
    <scope>NUCLEOTIDE SEQUENCE</scope>
    <source>
        <strain evidence="1">JEL0513</strain>
    </source>
</reference>
<name>A0AAD5SNC9_9FUNG</name>
<gene>
    <name evidence="1" type="ORF">HK100_009691</name>
</gene>
<protein>
    <submittedName>
        <fullName evidence="1">Uncharacterized protein</fullName>
    </submittedName>
</protein>
<dbReference type="AlphaFoldDB" id="A0AAD5SNC9"/>
<dbReference type="Proteomes" id="UP001211907">
    <property type="component" value="Unassembled WGS sequence"/>
</dbReference>
<accession>A0AAD5SNC9</accession>
<comment type="caution">
    <text evidence="1">The sequence shown here is derived from an EMBL/GenBank/DDBJ whole genome shotgun (WGS) entry which is preliminary data.</text>
</comment>
<keyword evidence="2" id="KW-1185">Reference proteome</keyword>
<feature type="non-terminal residue" evidence="1">
    <location>
        <position position="148"/>
    </location>
</feature>
<dbReference type="EMBL" id="JADGJH010005058">
    <property type="protein sequence ID" value="KAJ3082357.1"/>
    <property type="molecule type" value="Genomic_DNA"/>
</dbReference>
<sequence>MRPLSLLTTGCTVIVSSSDHEIKEVTCVVSVVGDLAHADGSILVDGIFDSSGVIHVEKTIYLHQIAVAPEHIMQLDQNVECQQLFDIDHQTITVCNEVKQWITRGIQKSVITQQEAAKIIRTLSNCTVESKSYEFNPSDLFHIFPHTW</sequence>
<evidence type="ECO:0000313" key="1">
    <source>
        <dbReference type="EMBL" id="KAJ3082357.1"/>
    </source>
</evidence>
<proteinExistence type="predicted"/>